<feature type="compositionally biased region" description="Polar residues" evidence="9">
    <location>
        <begin position="112"/>
        <end position="131"/>
    </location>
</feature>
<dbReference type="InterPro" id="IPR012337">
    <property type="entry name" value="RNaseH-like_sf"/>
</dbReference>
<dbReference type="Gene3D" id="1.25.40.1040">
    <property type="match status" value="1"/>
</dbReference>
<dbReference type="CDD" id="cd04657">
    <property type="entry name" value="Piwi_ago-like"/>
    <property type="match status" value="1"/>
</dbReference>
<sequence>MAEDDAEKAFFQAQAMNADSVDYKAVEDQGASSDSDDYDPSKTLQDQYSASIPDSKPSEIAPSSISVAPASGTSVPLKTRTIGGFVVEDEDEDDAGDADYEPPAVLGVEDMNTISMNVPQQPISGNANEDTPTPDVSMDGAVQASADAKNFPNSSYTPASAAASKSDTPALLSQDMYNSRTLQSENMQDSAAATPVPDSPSTSKGRLPHDRVGILEDRIQEDPRGDIPAWLELINEHRNRNRIDSAREVYERFLTAFPFSAEQWVAYATMESELNELYRLEQIFNRTLLTIPDVQLWTVYLDYVRRRNPLTTDTTGQSRRIISSAYDLALQYVGVDKDSGSIWTDYVQFIRSGPGNVGGSGWQDQQKMDLLRKAYQKAICVPTQAVNNLWKEYDQFEMGLNKLTGRKFLQEQSPAYMTARSSYTELQNITRDLNRTTLPRLPPVLGSDGDIEFGQQVDIWKRWIKWEKGDPLVLKEEDQAAFKARVIYVYKQALMALRFLPEIWFEAAEFCFLNDMENEGNEFLKNGIEANPESCLLAFKRADRLEITSESEQDPIKRGAKVREPYDKLLNALYDLIAKARTRESQDVARLEETFAKINPDTQPSKTDDDDDDQSDSKARESMKNAQIEALRNAHAIQIGILSKTVSFAWIALMRAMRRIQGKGKPGEMPGSRQVFADARKRGRITSDVYIASALIEYHCYKDPAATKIFERGAKLFPEDENFALEYLKHLIDINDVINARAVFEMTVRKLASNPENVHKTKPIFAFLHEYESRYGDLVQVINLENRMRELFPEDPTLEQFAHRYSSPAFDPTVVRPIISPSQTRPKTAFPTEQPVSRHGTPSSRYPDASVTNSPKRPLEDFDDDMNRPRKFMRADSPLKTTQRRQLDPPKRTQQVISSQTGSQFRSQGSPAPLPRDIVYLLSIIPSASATMLVGFHRKITFTLSSTMEEFEVVNKLTGGLRHLRVREADEVVKYSVPVETVRRPGFNTTGKEVDISLNAYPITKFPSRNVYQYDNIVCKKVWNSNARKTALKQIIYDGRKLAWSMNNYSNGLNIIVDLDAEQGRTGGRTPNAFRLVVRPTKTVNLAVLNAWLQGRAAFTESVLEALNFLDHVIREWPSGRFLAIRRSFFDENGEHKDLGNGVLAFKGVYEAIRPAINRGLIVNVDVSNTCFWARTSFLGAAMAVLDCRDHQHLMHELRPVPDGHGGMTESTAFYEVHRRLKKLVVQAHYRGCPCTSVNFTVKGLINAGASKYIIDLKDKATGVIEKITVEQYFKRKYNLSLTYPDLPMVEMTKKGIVYPMEYLTIHGLHKYPWKLNEYQTSQMIKYAAARPADRLNSIHKSKRMLDHSKDPVLQTFGLQIDENMIRTKARLLPNPDIQFGGNQRHNPGTNGRWDLRGKKFYQPNKQPLSCWGVGFIPGKRNAINRTQVEHFVDGFMKTYAGHGGNITQRPLIAELTEDTGEAIKRLFNSTGNKFQKEPQLVLIVVPDKNSFTYLRIKKSCDCRWGVPSQVLQSAHVAKANPQYISNVLMKVNAKLGGTTARIIPKVNDASLRPMTMIIGADVTHPTIGVWSPSMAAVSVCMDTFGGRYWGACETNGDRVEVIARANMEHMLTPLVREWMSTVGQGRAPENVYYFRDGVSEGEREKILKQEVLDMKSIFMKLTQDTWKGKFTVVIANKRHHIRAFPKPTDRNAADKNGNPLPGLLIEKDVTSPHDWDFFLYSHIALQGTSRPVHYHVILDQIGHKAHQLENMIYDHCYQYIRSTTSVSLFPAVYYAHLIAARARHHEDVPASSGPRSGREVPMTNPKPKDKPVDPRLLPIHGTPNRLPFAVWYI</sequence>
<dbReference type="FunFam" id="1.25.40.1040:FF:000006">
    <property type="entry name" value="CFIA complex component Rna14, putative"/>
    <property type="match status" value="1"/>
</dbReference>
<keyword evidence="3 8" id="KW-0963">Cytoplasm</keyword>
<feature type="region of interest" description="Disordered" evidence="9">
    <location>
        <begin position="1787"/>
        <end position="1817"/>
    </location>
</feature>
<evidence type="ECO:0000256" key="3">
    <source>
        <dbReference type="ARBA" id="ARBA00022490"/>
    </source>
</evidence>
<dbReference type="InterPro" id="IPR032473">
    <property type="entry name" value="Argonaute_Mid_dom"/>
</dbReference>
<dbReference type="SUPFAM" id="SSF101690">
    <property type="entry name" value="PAZ domain"/>
    <property type="match status" value="1"/>
</dbReference>
<dbReference type="InterPro" id="IPR014811">
    <property type="entry name" value="ArgoL1"/>
</dbReference>
<evidence type="ECO:0000256" key="4">
    <source>
        <dbReference type="ARBA" id="ARBA00022664"/>
    </source>
</evidence>
<evidence type="ECO:0000256" key="8">
    <source>
        <dbReference type="RuleBase" id="RU369035"/>
    </source>
</evidence>
<dbReference type="PANTHER" id="PTHR19980">
    <property type="entry name" value="RNA CLEAVAGE STIMULATION FACTOR"/>
    <property type="match status" value="1"/>
</dbReference>
<dbReference type="CDD" id="cd02846">
    <property type="entry name" value="PAZ_argonaute_like"/>
    <property type="match status" value="1"/>
</dbReference>
<keyword evidence="13" id="KW-1185">Reference proteome</keyword>
<dbReference type="Gene3D" id="3.40.50.2300">
    <property type="match status" value="1"/>
</dbReference>
<evidence type="ECO:0000313" key="12">
    <source>
        <dbReference type="EMBL" id="PIG80109.1"/>
    </source>
</evidence>
<dbReference type="PROSITE" id="PS50821">
    <property type="entry name" value="PAZ"/>
    <property type="match status" value="1"/>
</dbReference>
<dbReference type="Pfam" id="PF05843">
    <property type="entry name" value="Suf"/>
    <property type="match status" value="1"/>
</dbReference>
<feature type="compositionally biased region" description="Polar residues" evidence="9">
    <location>
        <begin position="151"/>
        <end position="167"/>
    </location>
</feature>
<evidence type="ECO:0000259" key="10">
    <source>
        <dbReference type="PROSITE" id="PS50821"/>
    </source>
</evidence>
<dbReference type="Proteomes" id="UP000231358">
    <property type="component" value="Unassembled WGS sequence"/>
</dbReference>
<dbReference type="InterPro" id="IPR036085">
    <property type="entry name" value="PAZ_dom_sf"/>
</dbReference>
<dbReference type="Pfam" id="PF02170">
    <property type="entry name" value="PAZ"/>
    <property type="match status" value="1"/>
</dbReference>
<dbReference type="InterPro" id="IPR045246">
    <property type="entry name" value="Piwi_ago-like"/>
</dbReference>
<dbReference type="InterPro" id="IPR008847">
    <property type="entry name" value="Suf"/>
</dbReference>
<evidence type="ECO:0000256" key="9">
    <source>
        <dbReference type="SAM" id="MobiDB-lite"/>
    </source>
</evidence>
<evidence type="ECO:0000259" key="11">
    <source>
        <dbReference type="PROSITE" id="PS50822"/>
    </source>
</evidence>
<reference evidence="12 13" key="1">
    <citation type="submission" date="2017-05" db="EMBL/GenBank/DDBJ databases">
        <title>Genome sequence for an aflatoxigenic pathogen of Argentinian peanut, Aspergillus arachidicola.</title>
        <authorList>
            <person name="Moore G."/>
            <person name="Beltz S.B."/>
            <person name="Mack B.M."/>
        </authorList>
    </citation>
    <scope>NUCLEOTIDE SEQUENCE [LARGE SCALE GENOMIC DNA]</scope>
    <source>
        <strain evidence="12 13">CBS 117610</strain>
    </source>
</reference>
<dbReference type="PROSITE" id="PS50822">
    <property type="entry name" value="PIWI"/>
    <property type="match status" value="1"/>
</dbReference>
<keyword evidence="5" id="KW-0677">Repeat</keyword>
<dbReference type="GO" id="GO:0180010">
    <property type="term" value="P:co-transcriptional mRNA 3'-end processing, cleavage and polyadenylation pathway"/>
    <property type="evidence" value="ECO:0007669"/>
    <property type="project" value="UniProtKB-UniRule"/>
</dbReference>
<dbReference type="EMBL" id="NEXV01000635">
    <property type="protein sequence ID" value="PIG80109.1"/>
    <property type="molecule type" value="Genomic_DNA"/>
</dbReference>
<dbReference type="InterPro" id="IPR045243">
    <property type="entry name" value="Rna14-like"/>
</dbReference>
<dbReference type="SMART" id="SM00386">
    <property type="entry name" value="HAT"/>
    <property type="match status" value="5"/>
</dbReference>
<evidence type="ECO:0000256" key="1">
    <source>
        <dbReference type="ARBA" id="ARBA00002863"/>
    </source>
</evidence>
<keyword evidence="4 8" id="KW-0507">mRNA processing</keyword>
<feature type="region of interest" description="Disordered" evidence="9">
    <location>
        <begin position="593"/>
        <end position="624"/>
    </location>
</feature>
<organism evidence="12 13">
    <name type="scientific">Aspergillus arachidicola</name>
    <dbReference type="NCBI Taxonomy" id="656916"/>
    <lineage>
        <taxon>Eukaryota</taxon>
        <taxon>Fungi</taxon>
        <taxon>Dikarya</taxon>
        <taxon>Ascomycota</taxon>
        <taxon>Pezizomycotina</taxon>
        <taxon>Eurotiomycetes</taxon>
        <taxon>Eurotiomycetidae</taxon>
        <taxon>Eurotiales</taxon>
        <taxon>Aspergillaceae</taxon>
        <taxon>Aspergillus</taxon>
        <taxon>Aspergillus subgen. Circumdati</taxon>
    </lineage>
</organism>
<dbReference type="Gene3D" id="2.170.260.10">
    <property type="entry name" value="paz domain"/>
    <property type="match status" value="1"/>
</dbReference>
<comment type="caution">
    <text evidence="12">The sequence shown here is derived from an EMBL/GenBank/DDBJ whole genome shotgun (WGS) entry which is preliminary data.</text>
</comment>
<dbReference type="InterPro" id="IPR032472">
    <property type="entry name" value="ArgoL2"/>
</dbReference>
<dbReference type="InterPro" id="IPR011990">
    <property type="entry name" value="TPR-like_helical_dom_sf"/>
</dbReference>
<dbReference type="Pfam" id="PF16487">
    <property type="entry name" value="ArgoMid"/>
    <property type="match status" value="1"/>
</dbReference>
<proteinExistence type="predicted"/>
<feature type="compositionally biased region" description="Polar residues" evidence="9">
    <location>
        <begin position="840"/>
        <end position="855"/>
    </location>
</feature>
<dbReference type="InterPro" id="IPR032474">
    <property type="entry name" value="Argonaute_N"/>
</dbReference>
<feature type="compositionally biased region" description="Polar residues" evidence="9">
    <location>
        <begin position="42"/>
        <end position="52"/>
    </location>
</feature>
<dbReference type="Pfam" id="PF08699">
    <property type="entry name" value="ArgoL1"/>
    <property type="match status" value="1"/>
</dbReference>
<dbReference type="SUPFAM" id="SSF53098">
    <property type="entry name" value="Ribonuclease H-like"/>
    <property type="match status" value="1"/>
</dbReference>
<feature type="compositionally biased region" description="Polar residues" evidence="9">
    <location>
        <begin position="892"/>
        <end position="910"/>
    </location>
</feature>
<name>A0A2G7FHY4_9EURO</name>
<comment type="function">
    <text evidence="1 8">Component of the cleavage factor IA (CFIA) complex, which is involved in the endonucleolytic cleavage during polyadenylation-dependent pre-mRNA 3'-end formation.</text>
</comment>
<dbReference type="SMART" id="SM00949">
    <property type="entry name" value="PAZ"/>
    <property type="match status" value="1"/>
</dbReference>
<dbReference type="Gene3D" id="3.30.420.10">
    <property type="entry name" value="Ribonuclease H-like superfamily/Ribonuclease H"/>
    <property type="match status" value="1"/>
</dbReference>
<dbReference type="InterPro" id="IPR003107">
    <property type="entry name" value="HAT"/>
</dbReference>
<feature type="compositionally biased region" description="Basic and acidic residues" evidence="9">
    <location>
        <begin position="857"/>
        <end position="868"/>
    </location>
</feature>
<feature type="compositionally biased region" description="Acidic residues" evidence="9">
    <location>
        <begin position="87"/>
        <end position="100"/>
    </location>
</feature>
<feature type="domain" description="PAZ" evidence="10">
    <location>
        <begin position="1190"/>
        <end position="1308"/>
    </location>
</feature>
<protein>
    <recommendedName>
        <fullName evidence="7 8">mRNA 3'-end-processing protein RNA14</fullName>
    </recommendedName>
</protein>
<evidence type="ECO:0000256" key="2">
    <source>
        <dbReference type="ARBA" id="ARBA00004496"/>
    </source>
</evidence>
<evidence type="ECO:0000256" key="7">
    <source>
        <dbReference type="ARBA" id="ARBA00026188"/>
    </source>
</evidence>
<comment type="subcellular location">
    <subcellularLocation>
        <location evidence="2 8">Cytoplasm</location>
    </subcellularLocation>
    <subcellularLocation>
        <location evidence="8">Nucleus</location>
    </subcellularLocation>
    <text evidence="8">Nucleus and/or cytoplasm.</text>
</comment>
<keyword evidence="6 8" id="KW-0539">Nucleus</keyword>
<dbReference type="GO" id="GO:0005634">
    <property type="term" value="C:nucleus"/>
    <property type="evidence" value="ECO:0007669"/>
    <property type="project" value="UniProtKB-SubCell"/>
</dbReference>
<evidence type="ECO:0000256" key="5">
    <source>
        <dbReference type="ARBA" id="ARBA00022737"/>
    </source>
</evidence>
<dbReference type="SMART" id="SM01163">
    <property type="entry name" value="DUF1785"/>
    <property type="match status" value="1"/>
</dbReference>
<feature type="compositionally biased region" description="Low complexity" evidence="9">
    <location>
        <begin position="58"/>
        <end position="71"/>
    </location>
</feature>
<gene>
    <name evidence="12" type="ORF">AARAC_010678</name>
</gene>
<accession>A0A2G7FHY4</accession>
<evidence type="ECO:0000256" key="6">
    <source>
        <dbReference type="ARBA" id="ARBA00023242"/>
    </source>
</evidence>
<dbReference type="InterPro" id="IPR003165">
    <property type="entry name" value="Piwi"/>
</dbReference>
<dbReference type="PANTHER" id="PTHR19980:SF0">
    <property type="entry name" value="CLEAVAGE STIMULATION FACTOR SUBUNIT 3"/>
    <property type="match status" value="1"/>
</dbReference>
<dbReference type="GO" id="GO:0005737">
    <property type="term" value="C:cytoplasm"/>
    <property type="evidence" value="ECO:0007669"/>
    <property type="project" value="UniProtKB-SubCell"/>
</dbReference>
<feature type="domain" description="Piwi" evidence="11">
    <location>
        <begin position="1481"/>
        <end position="1788"/>
    </location>
</feature>
<dbReference type="STRING" id="656916.A0A2G7FHY4"/>
<evidence type="ECO:0000313" key="13">
    <source>
        <dbReference type="Proteomes" id="UP000231358"/>
    </source>
</evidence>
<dbReference type="GO" id="GO:0003729">
    <property type="term" value="F:mRNA binding"/>
    <property type="evidence" value="ECO:0007669"/>
    <property type="project" value="TreeGrafter"/>
</dbReference>
<feature type="region of interest" description="Disordered" evidence="9">
    <location>
        <begin position="812"/>
        <end position="911"/>
    </location>
</feature>
<feature type="region of interest" description="Disordered" evidence="9">
    <location>
        <begin position="183"/>
        <end position="209"/>
    </location>
</feature>
<dbReference type="Pfam" id="PF02171">
    <property type="entry name" value="Piwi"/>
    <property type="match status" value="1"/>
</dbReference>
<dbReference type="InterPro" id="IPR003100">
    <property type="entry name" value="PAZ_dom"/>
</dbReference>
<dbReference type="Pfam" id="PF16488">
    <property type="entry name" value="ArgoL2"/>
    <property type="match status" value="1"/>
</dbReference>
<feature type="region of interest" description="Disordered" evidence="9">
    <location>
        <begin position="19"/>
        <end position="170"/>
    </location>
</feature>
<dbReference type="InterPro" id="IPR036397">
    <property type="entry name" value="RNaseH_sf"/>
</dbReference>
<dbReference type="Pfam" id="PF16486">
    <property type="entry name" value="ArgoN"/>
    <property type="match status" value="1"/>
</dbReference>
<dbReference type="SUPFAM" id="SSF48452">
    <property type="entry name" value="TPR-like"/>
    <property type="match status" value="2"/>
</dbReference>
<dbReference type="SMART" id="SM00950">
    <property type="entry name" value="Piwi"/>
    <property type="match status" value="1"/>
</dbReference>